<keyword evidence="3" id="KW-1185">Reference proteome</keyword>
<dbReference type="RefSeq" id="WP_153571397.1">
    <property type="nucleotide sequence ID" value="NZ_CP045725.1"/>
</dbReference>
<evidence type="ECO:0000313" key="3">
    <source>
        <dbReference type="Proteomes" id="UP000386847"/>
    </source>
</evidence>
<evidence type="ECO:0000256" key="1">
    <source>
        <dbReference type="SAM" id="MobiDB-lite"/>
    </source>
</evidence>
<feature type="region of interest" description="Disordered" evidence="1">
    <location>
        <begin position="1"/>
        <end position="27"/>
    </location>
</feature>
<sequence>MDEDDEIEPWEADDDLDDAGSYGDEDVELDVAPRRGRDCSIRRLTMRPLTMHR</sequence>
<name>A0A5Q2F7A1_9ACTN</name>
<dbReference type="EMBL" id="CP045725">
    <property type="protein sequence ID" value="QGF22870.1"/>
    <property type="molecule type" value="Genomic_DNA"/>
</dbReference>
<organism evidence="2 3">
    <name type="scientific">Raineyella fluvialis</name>
    <dbReference type="NCBI Taxonomy" id="2662261"/>
    <lineage>
        <taxon>Bacteria</taxon>
        <taxon>Bacillati</taxon>
        <taxon>Actinomycetota</taxon>
        <taxon>Actinomycetes</taxon>
        <taxon>Propionibacteriales</taxon>
        <taxon>Propionibacteriaceae</taxon>
        <taxon>Raineyella</taxon>
    </lineage>
</organism>
<protein>
    <submittedName>
        <fullName evidence="2">Uncharacterized protein</fullName>
    </submittedName>
</protein>
<reference evidence="2 3" key="1">
    <citation type="submission" date="2019-10" db="EMBL/GenBank/DDBJ databases">
        <title>Genomic analysis of Raineyella sp. CBA3103.</title>
        <authorList>
            <person name="Roh S.W."/>
        </authorList>
    </citation>
    <scope>NUCLEOTIDE SEQUENCE [LARGE SCALE GENOMIC DNA]</scope>
    <source>
        <strain evidence="2 3">CBA3103</strain>
    </source>
</reference>
<dbReference type="AlphaFoldDB" id="A0A5Q2F7A1"/>
<dbReference type="Proteomes" id="UP000386847">
    <property type="component" value="Chromosome"/>
</dbReference>
<evidence type="ECO:0000313" key="2">
    <source>
        <dbReference type="EMBL" id="QGF22870.1"/>
    </source>
</evidence>
<gene>
    <name evidence="2" type="ORF">Rai3103_03395</name>
</gene>
<dbReference type="KEGG" id="rain:Rai3103_03395"/>
<proteinExistence type="predicted"/>
<accession>A0A5Q2F7A1</accession>